<dbReference type="OrthoDB" id="1634373at2"/>
<dbReference type="InterPro" id="IPR047987">
    <property type="entry name" value="Gp19-like_virus"/>
</dbReference>
<accession>A0A516H7F9</accession>
<keyword evidence="4" id="KW-1185">Reference proteome</keyword>
<feature type="domain" description="Terminase large subunit gp17-like C-terminal" evidence="2">
    <location>
        <begin position="307"/>
        <end position="461"/>
    </location>
</feature>
<evidence type="ECO:0000259" key="2">
    <source>
        <dbReference type="Pfam" id="PF17289"/>
    </source>
</evidence>
<evidence type="ECO:0000313" key="3">
    <source>
        <dbReference type="EMBL" id="QDO99645.1"/>
    </source>
</evidence>
<proteinExistence type="predicted"/>
<dbReference type="InterPro" id="IPR035421">
    <property type="entry name" value="Terminase_6C"/>
</dbReference>
<dbReference type="EMBL" id="CP041636">
    <property type="protein sequence ID" value="QDO99645.1"/>
    <property type="molecule type" value="Genomic_DNA"/>
</dbReference>
<reference evidence="3 4" key="1">
    <citation type="submission" date="2019-07" db="EMBL/GenBank/DDBJ databases">
        <title>Genome sequencing for Ferrovibrio sp. K5.</title>
        <authorList>
            <person name="Park S.-J."/>
        </authorList>
    </citation>
    <scope>NUCLEOTIDE SEQUENCE [LARGE SCALE GENOMIC DNA]</scope>
    <source>
        <strain evidence="3 4">K5</strain>
    </source>
</reference>
<keyword evidence="1" id="KW-1188">Viral release from host cell</keyword>
<dbReference type="InterPro" id="IPR027417">
    <property type="entry name" value="P-loop_NTPase"/>
</dbReference>
<protein>
    <recommendedName>
        <fullName evidence="2">Terminase large subunit gp17-like C-terminal domain-containing protein</fullName>
    </recommendedName>
</protein>
<dbReference type="NCBIfam" id="NF033889">
    <property type="entry name" value="termin_lrg_T7"/>
    <property type="match status" value="1"/>
</dbReference>
<sequence>MEVAQQVSLTDFVRFWNRRQHLGLPDLHREILDWLEQSWQDGRKELLLLVFRDAGKSTLVGLFAAWLLLRDPGLRILVLAAEQTLARKMVRNVKRIIERHPLTRGLMPPSRDQWASDQFTVNRSVEWRDPSMLARGLNGNITGCRADIVLCDDVEVPATSDTPQKREDLRARLAEIDYVLVPDGTQLYAGTPHTYYSIYALAPRREIGEQAPFLAGFHRLELPVLDERDDSRWPERFPRERLDSIRRRTGAARFAAQMLLQPVSTEDARLDPGRIPIYGGELEVEHLSGDRMLLTIEGRRMVSASCWWDPAFGMPRNGDGSVIAAVYGDADGGYWLHRIQWLEQQPGSSLDAASQLCAQATSFAKALHLPAIRLETNGIGKFLPSLLRRTLAQADCGAGVIECTSRKAKSARILQAFDVVLAAGALQAHRSVTDTPFFAEMREWRPDGRSRDDGLDAVSGCLLSEPVRFGLLPSRPAMPDWRGQAGQHQAQSDFEL</sequence>
<evidence type="ECO:0000256" key="1">
    <source>
        <dbReference type="ARBA" id="ARBA00022612"/>
    </source>
</evidence>
<dbReference type="AlphaFoldDB" id="A0A516H7F9"/>
<dbReference type="Pfam" id="PF17289">
    <property type="entry name" value="Terminase_6C"/>
    <property type="match status" value="1"/>
</dbReference>
<gene>
    <name evidence="3" type="ORF">FNB15_05565</name>
</gene>
<organism evidence="3 4">
    <name type="scientific">Ferrovibrio terrae</name>
    <dbReference type="NCBI Taxonomy" id="2594003"/>
    <lineage>
        <taxon>Bacteria</taxon>
        <taxon>Pseudomonadati</taxon>
        <taxon>Pseudomonadota</taxon>
        <taxon>Alphaproteobacteria</taxon>
        <taxon>Rhodospirillales</taxon>
        <taxon>Rhodospirillaceae</taxon>
        <taxon>Ferrovibrio</taxon>
    </lineage>
</organism>
<name>A0A516H7F9_9PROT</name>
<dbReference type="Proteomes" id="UP000317496">
    <property type="component" value="Chromosome"/>
</dbReference>
<dbReference type="KEGG" id="fer:FNB15_05565"/>
<dbReference type="Gene3D" id="3.40.50.300">
    <property type="entry name" value="P-loop containing nucleotide triphosphate hydrolases"/>
    <property type="match status" value="1"/>
</dbReference>
<evidence type="ECO:0000313" key="4">
    <source>
        <dbReference type="Proteomes" id="UP000317496"/>
    </source>
</evidence>